<comment type="caution">
    <text evidence="2">The sequence shown here is derived from an EMBL/GenBank/DDBJ whole genome shotgun (WGS) entry which is preliminary data.</text>
</comment>
<dbReference type="AlphaFoldDB" id="A0AAV5AGI0"/>
<reference evidence="2" key="1">
    <citation type="submission" date="2021-10" db="EMBL/GenBank/DDBJ databases">
        <title>De novo Genome Assembly of Clathrus columnatus (Basidiomycota, Fungi) Using Illumina and Nanopore Sequence Data.</title>
        <authorList>
            <person name="Ogiso-Tanaka E."/>
            <person name="Itagaki H."/>
            <person name="Hosoya T."/>
            <person name="Hosaka K."/>
        </authorList>
    </citation>
    <scope>NUCLEOTIDE SEQUENCE</scope>
    <source>
        <strain evidence="2">MO-923</strain>
    </source>
</reference>
<dbReference type="SUPFAM" id="SSF52743">
    <property type="entry name" value="Subtilisin-like"/>
    <property type="match status" value="1"/>
</dbReference>
<evidence type="ECO:0000313" key="2">
    <source>
        <dbReference type="EMBL" id="GJJ13455.1"/>
    </source>
</evidence>
<dbReference type="Proteomes" id="UP001050691">
    <property type="component" value="Unassembled WGS sequence"/>
</dbReference>
<name>A0AAV5AGI0_9AGAM</name>
<dbReference type="PANTHER" id="PTHR14218:SF15">
    <property type="entry name" value="TRIPEPTIDYL-PEPTIDASE 1"/>
    <property type="match status" value="1"/>
</dbReference>
<feature type="domain" description="Peptidase S53 activation" evidence="1">
    <location>
        <begin position="1"/>
        <end position="98"/>
    </location>
</feature>
<dbReference type="GO" id="GO:0004252">
    <property type="term" value="F:serine-type endopeptidase activity"/>
    <property type="evidence" value="ECO:0007669"/>
    <property type="project" value="InterPro"/>
</dbReference>
<dbReference type="GO" id="GO:0008240">
    <property type="term" value="F:tripeptidyl-peptidase activity"/>
    <property type="evidence" value="ECO:0007669"/>
    <property type="project" value="TreeGrafter"/>
</dbReference>
<dbReference type="InterPro" id="IPR050819">
    <property type="entry name" value="Tripeptidyl-peptidase_I"/>
</dbReference>
<dbReference type="SMART" id="SM00944">
    <property type="entry name" value="Pro-kuma_activ"/>
    <property type="match status" value="1"/>
</dbReference>
<dbReference type="InterPro" id="IPR015366">
    <property type="entry name" value="S53_propep"/>
</dbReference>
<evidence type="ECO:0000313" key="3">
    <source>
        <dbReference type="Proteomes" id="UP001050691"/>
    </source>
</evidence>
<accession>A0AAV5AGI0</accession>
<dbReference type="Pfam" id="PF09286">
    <property type="entry name" value="Pro-kuma_activ"/>
    <property type="match status" value="1"/>
</dbReference>
<evidence type="ECO:0000259" key="1">
    <source>
        <dbReference type="SMART" id="SM00944"/>
    </source>
</evidence>
<dbReference type="EMBL" id="BPWL01000008">
    <property type="protein sequence ID" value="GJJ13455.1"/>
    <property type="molecule type" value="Genomic_DNA"/>
</dbReference>
<dbReference type="Gene3D" id="3.40.50.200">
    <property type="entry name" value="Peptidase S8/S53 domain"/>
    <property type="match status" value="1"/>
</dbReference>
<gene>
    <name evidence="2" type="ORF">Clacol_007709</name>
</gene>
<keyword evidence="3" id="KW-1185">Reference proteome</keyword>
<proteinExistence type="predicted"/>
<organism evidence="2 3">
    <name type="scientific">Clathrus columnatus</name>
    <dbReference type="NCBI Taxonomy" id="1419009"/>
    <lineage>
        <taxon>Eukaryota</taxon>
        <taxon>Fungi</taxon>
        <taxon>Dikarya</taxon>
        <taxon>Basidiomycota</taxon>
        <taxon>Agaricomycotina</taxon>
        <taxon>Agaricomycetes</taxon>
        <taxon>Phallomycetidae</taxon>
        <taxon>Phallales</taxon>
        <taxon>Clathraceae</taxon>
        <taxon>Clathrus</taxon>
    </lineage>
</organism>
<dbReference type="PANTHER" id="PTHR14218">
    <property type="entry name" value="PROTEASE S8 TRIPEPTIDYL PEPTIDASE I CLN2"/>
    <property type="match status" value="1"/>
</dbReference>
<dbReference type="InterPro" id="IPR036852">
    <property type="entry name" value="Peptidase_S8/S53_dom_sf"/>
</dbReference>
<protein>
    <recommendedName>
        <fullName evidence="1">Peptidase S53 activation domain-containing protein</fullName>
    </recommendedName>
</protein>
<sequence length="389" mass="41829">MTGLENGTVDSFVRPSIEASPALDKWLADQGITTTSKSSAGNLVKIQVPVKKANIVLDTTFQSVTHIPSNRSVVRAMRYSLPERLSNHTQGIHPITKTSAKIIKVYSLPPSPDPLENREFPSMLQSAAALMPGATRLLPQLAAIQDLYKIPGDTPDQEATGGVGIMTFNEANIKGLEVAKYLQTTRADVSLSDVRLDVMSVSKGDNSPTDTSASPEGTICNAIMKLESQKISFLVTTGSEGALGTPPVAQDRCFDFMSFFINFHLRYSAPYQVDAVNGYLNQIDSLPINGLSNIDKASGRGYPDIAAITGNVWTIFNGEGRTFGTGAFSNVSIVAAIIADLNAQRQSLGKSTLGFLNPLIYLNPHAFMDITQDMKPQGPTMDVALVGFR</sequence>
<dbReference type="GO" id="GO:0006508">
    <property type="term" value="P:proteolysis"/>
    <property type="evidence" value="ECO:0007669"/>
    <property type="project" value="InterPro"/>
</dbReference>
<dbReference type="SUPFAM" id="SSF54897">
    <property type="entry name" value="Protease propeptides/inhibitors"/>
    <property type="match status" value="1"/>
</dbReference>